<dbReference type="InterPro" id="IPR006153">
    <property type="entry name" value="Cation/H_exchanger_TM"/>
</dbReference>
<name>A0A812J6M4_9DINO</name>
<evidence type="ECO:0000256" key="5">
    <source>
        <dbReference type="ARBA" id="ARBA00022692"/>
    </source>
</evidence>
<accession>A0A812J6M4</accession>
<keyword evidence="8 9" id="KW-0472">Membrane</keyword>
<proteinExistence type="predicted"/>
<dbReference type="InterPro" id="IPR038770">
    <property type="entry name" value="Na+/solute_symporter_sf"/>
</dbReference>
<dbReference type="NCBIfam" id="NF003715">
    <property type="entry name" value="PRK05326.1-2"/>
    <property type="match status" value="1"/>
</dbReference>
<feature type="transmembrane region" description="Helical" evidence="9">
    <location>
        <begin position="309"/>
        <end position="331"/>
    </location>
</feature>
<dbReference type="OrthoDB" id="1288932at2759"/>
<evidence type="ECO:0000256" key="6">
    <source>
        <dbReference type="ARBA" id="ARBA00022989"/>
    </source>
</evidence>
<dbReference type="GO" id="GO:0015297">
    <property type="term" value="F:antiporter activity"/>
    <property type="evidence" value="ECO:0007669"/>
    <property type="project" value="UniProtKB-KW"/>
</dbReference>
<comment type="caution">
    <text evidence="11">The sequence shown here is derived from an EMBL/GenBank/DDBJ whole genome shotgun (WGS) entry which is preliminary data.</text>
</comment>
<feature type="transmembrane region" description="Helical" evidence="9">
    <location>
        <begin position="338"/>
        <end position="360"/>
    </location>
</feature>
<dbReference type="GO" id="GO:0008324">
    <property type="term" value="F:monoatomic cation transmembrane transporter activity"/>
    <property type="evidence" value="ECO:0007669"/>
    <property type="project" value="InterPro"/>
</dbReference>
<keyword evidence="3" id="KW-0050">Antiport</keyword>
<evidence type="ECO:0000256" key="1">
    <source>
        <dbReference type="ARBA" id="ARBA00004651"/>
    </source>
</evidence>
<dbReference type="GO" id="GO:0005886">
    <property type="term" value="C:plasma membrane"/>
    <property type="evidence" value="ECO:0007669"/>
    <property type="project" value="UniProtKB-SubCell"/>
</dbReference>
<dbReference type="InterPro" id="IPR006037">
    <property type="entry name" value="RCK_C"/>
</dbReference>
<feature type="transmembrane region" description="Helical" evidence="9">
    <location>
        <begin position="12"/>
        <end position="32"/>
    </location>
</feature>
<feature type="transmembrane region" description="Helical" evidence="9">
    <location>
        <begin position="225"/>
        <end position="243"/>
    </location>
</feature>
<keyword evidence="7" id="KW-0406">Ion transport</keyword>
<dbReference type="GO" id="GO:0006813">
    <property type="term" value="P:potassium ion transport"/>
    <property type="evidence" value="ECO:0007669"/>
    <property type="project" value="InterPro"/>
</dbReference>
<feature type="transmembrane region" description="Helical" evidence="9">
    <location>
        <begin position="66"/>
        <end position="86"/>
    </location>
</feature>
<evidence type="ECO:0000313" key="11">
    <source>
        <dbReference type="EMBL" id="CAE7197846.1"/>
    </source>
</evidence>
<feature type="transmembrane region" description="Helical" evidence="9">
    <location>
        <begin position="372"/>
        <end position="391"/>
    </location>
</feature>
<organism evidence="11 12">
    <name type="scientific">Symbiodinium necroappetens</name>
    <dbReference type="NCBI Taxonomy" id="1628268"/>
    <lineage>
        <taxon>Eukaryota</taxon>
        <taxon>Sar</taxon>
        <taxon>Alveolata</taxon>
        <taxon>Dinophyceae</taxon>
        <taxon>Suessiales</taxon>
        <taxon>Symbiodiniaceae</taxon>
        <taxon>Symbiodinium</taxon>
    </lineage>
</organism>
<feature type="transmembrane region" description="Helical" evidence="9">
    <location>
        <begin position="39"/>
        <end position="60"/>
    </location>
</feature>
<dbReference type="Pfam" id="PF00999">
    <property type="entry name" value="Na_H_Exchanger"/>
    <property type="match status" value="1"/>
</dbReference>
<dbReference type="Gene3D" id="3.30.70.1450">
    <property type="entry name" value="Regulator of K+ conductance, C-terminal domain"/>
    <property type="match status" value="1"/>
</dbReference>
<gene>
    <name evidence="11" type="primary">nhaP</name>
    <name evidence="11" type="ORF">SNEC2469_LOCUS1423</name>
</gene>
<dbReference type="PANTHER" id="PTHR32507">
    <property type="entry name" value="NA(+)/H(+) ANTIPORTER 1"/>
    <property type="match status" value="1"/>
</dbReference>
<reference evidence="11" key="1">
    <citation type="submission" date="2021-02" db="EMBL/GenBank/DDBJ databases">
        <authorList>
            <person name="Dougan E. K."/>
            <person name="Rhodes N."/>
            <person name="Thang M."/>
            <person name="Chan C."/>
        </authorList>
    </citation>
    <scope>NUCLEOTIDE SEQUENCE</scope>
</reference>
<keyword evidence="4" id="KW-1003">Cell membrane</keyword>
<dbReference type="PROSITE" id="PS51202">
    <property type="entry name" value="RCK_C"/>
    <property type="match status" value="1"/>
</dbReference>
<dbReference type="PANTHER" id="PTHR32507:SF7">
    <property type="entry name" value="K(+)_H(+) ANTIPORTER NHAP2"/>
    <property type="match status" value="1"/>
</dbReference>
<comment type="subcellular location">
    <subcellularLocation>
        <location evidence="1">Cell membrane</location>
        <topology evidence="1">Multi-pass membrane protein</topology>
    </subcellularLocation>
</comment>
<dbReference type="NCBIfam" id="NF003716">
    <property type="entry name" value="PRK05326.1-3"/>
    <property type="match status" value="1"/>
</dbReference>
<dbReference type="Proteomes" id="UP000601435">
    <property type="component" value="Unassembled WGS sequence"/>
</dbReference>
<evidence type="ECO:0000256" key="2">
    <source>
        <dbReference type="ARBA" id="ARBA00022448"/>
    </source>
</evidence>
<feature type="transmembrane region" description="Helical" evidence="9">
    <location>
        <begin position="98"/>
        <end position="120"/>
    </location>
</feature>
<dbReference type="AlphaFoldDB" id="A0A812J6M4"/>
<dbReference type="Pfam" id="PF02080">
    <property type="entry name" value="TrkA_C"/>
    <property type="match status" value="1"/>
</dbReference>
<keyword evidence="2" id="KW-0813">Transport</keyword>
<keyword evidence="6 9" id="KW-1133">Transmembrane helix</keyword>
<dbReference type="GO" id="GO:1902600">
    <property type="term" value="P:proton transmembrane transport"/>
    <property type="evidence" value="ECO:0007669"/>
    <property type="project" value="InterPro"/>
</dbReference>
<evidence type="ECO:0000256" key="9">
    <source>
        <dbReference type="SAM" id="Phobius"/>
    </source>
</evidence>
<evidence type="ECO:0000259" key="10">
    <source>
        <dbReference type="PROSITE" id="PS51202"/>
    </source>
</evidence>
<feature type="domain" description="RCK C-terminal" evidence="10">
    <location>
        <begin position="409"/>
        <end position="490"/>
    </location>
</feature>
<dbReference type="Gene3D" id="1.20.1530.20">
    <property type="match status" value="1"/>
</dbReference>
<keyword evidence="12" id="KW-1185">Reference proteome</keyword>
<keyword evidence="5 9" id="KW-0812">Transmembrane</keyword>
<evidence type="ECO:0000256" key="3">
    <source>
        <dbReference type="ARBA" id="ARBA00022449"/>
    </source>
</evidence>
<evidence type="ECO:0000256" key="7">
    <source>
        <dbReference type="ARBA" id="ARBA00023065"/>
    </source>
</evidence>
<protein>
    <submittedName>
        <fullName evidence="11">NhaP protein</fullName>
    </submittedName>
</protein>
<evidence type="ECO:0000313" key="12">
    <source>
        <dbReference type="Proteomes" id="UP000601435"/>
    </source>
</evidence>
<dbReference type="InterPro" id="IPR036721">
    <property type="entry name" value="RCK_C_sf"/>
</dbReference>
<evidence type="ECO:0000256" key="8">
    <source>
        <dbReference type="ARBA" id="ARBA00023136"/>
    </source>
</evidence>
<sequence length="494" mass="52057">MTLAISEPTTTAVVLLIFGVLIAFSVLFTRALDRLGVPVVLLFLLLGMMGGSEGLGGLSFENYEVAYRLGTIALVLILFDGGLNTAHTSILRSLAPASTLATIGVFGTAGIVAVFARLFGLSWPEALLIGAIVSSTDAAAVFSVLRGGSLRVREPARSTIEVESCINDPMAIILTVSVVEYLRVGGGFSPWAIVEVPLQLLIGGVVGAAIGFASRWLLNRITLSTTGLFPVATLGVAFLAYGLSTIAHGSGFLGVFAAASVLGNGPLPYKSGLTRVHDAVAWFAQVSMFLMLGLLAFPSRLVDVAGVGMTLGLVLAFVARPVAAMLCVIPFGWKRADVIFTAWTGIRGAVPIVLATIPILAEIPGAERVFDIVFFIVVVSAIVPGASIVPLSRRLKMLDDSPAPPSATLEIHSRKRMDGEIHVYRVTPDVAVCGASLSEIVFPEHASVVLIVRGDEPLAARGVTRLREGDYVYVLCRHEDEPRIGLLFGAEAEL</sequence>
<dbReference type="SUPFAM" id="SSF116726">
    <property type="entry name" value="TrkA C-terminal domain-like"/>
    <property type="match status" value="1"/>
</dbReference>
<evidence type="ECO:0000256" key="4">
    <source>
        <dbReference type="ARBA" id="ARBA00022475"/>
    </source>
</evidence>
<feature type="transmembrane region" description="Helical" evidence="9">
    <location>
        <begin position="279"/>
        <end position="297"/>
    </location>
</feature>
<feature type="transmembrane region" description="Helical" evidence="9">
    <location>
        <begin position="196"/>
        <end position="218"/>
    </location>
</feature>
<dbReference type="EMBL" id="CAJNJA010005752">
    <property type="protein sequence ID" value="CAE7197846.1"/>
    <property type="molecule type" value="Genomic_DNA"/>
</dbReference>